<dbReference type="EnsemblPlants" id="EMT21152">
    <property type="protein sequence ID" value="EMT21152"/>
    <property type="gene ID" value="F775_23863"/>
</dbReference>
<sequence>MAASLLLRRRELASPLGTLAASVQSTYAANVCSRWRGSGRTLSAKATQNEVTGTDLGTDKSCGVMEGKGGQTDYTDEMWTKDREEIKHMKAEYEEHMRTCRKQMDALFERERTPTIYIVFPRGKSTEEEREREWCGGPVRYRCIGLRLWSRPVSLSQTARCVDKKLARLKKKLDRIERVCNVMTFILIPIQEPEKEQILVHIPKLPAAVS</sequence>
<name>M8C252_AEGTA</name>
<evidence type="ECO:0000313" key="1">
    <source>
        <dbReference type="EnsemblPlants" id="EMT21152"/>
    </source>
</evidence>
<proteinExistence type="predicted"/>
<dbReference type="AlphaFoldDB" id="M8C252"/>
<organism evidence="1">
    <name type="scientific">Aegilops tauschii</name>
    <name type="common">Tausch's goatgrass</name>
    <name type="synonym">Aegilops squarrosa</name>
    <dbReference type="NCBI Taxonomy" id="37682"/>
    <lineage>
        <taxon>Eukaryota</taxon>
        <taxon>Viridiplantae</taxon>
        <taxon>Streptophyta</taxon>
        <taxon>Embryophyta</taxon>
        <taxon>Tracheophyta</taxon>
        <taxon>Spermatophyta</taxon>
        <taxon>Magnoliopsida</taxon>
        <taxon>Liliopsida</taxon>
        <taxon>Poales</taxon>
        <taxon>Poaceae</taxon>
        <taxon>BOP clade</taxon>
        <taxon>Pooideae</taxon>
        <taxon>Triticodae</taxon>
        <taxon>Triticeae</taxon>
        <taxon>Triticinae</taxon>
        <taxon>Aegilops</taxon>
    </lineage>
</organism>
<accession>M8C252</accession>
<protein>
    <submittedName>
        <fullName evidence="1">Uncharacterized protein</fullName>
    </submittedName>
</protein>
<reference evidence="1" key="1">
    <citation type="submission" date="2015-06" db="UniProtKB">
        <authorList>
            <consortium name="EnsemblPlants"/>
        </authorList>
    </citation>
    <scope>IDENTIFICATION</scope>
</reference>